<dbReference type="STRING" id="342108.amb2678"/>
<reference evidence="3 4" key="1">
    <citation type="journal article" date="2005" name="DNA Res.">
        <title>Complete genome sequence of the facultative anaerobic magnetotactic bacterium Magnetospirillum sp. strain AMB-1.</title>
        <authorList>
            <person name="Matsunaga T."/>
            <person name="Okamura Y."/>
            <person name="Fukuda Y."/>
            <person name="Wahyudi A.T."/>
            <person name="Murase Y."/>
            <person name="Takeyama H."/>
        </authorList>
    </citation>
    <scope>NUCLEOTIDE SEQUENCE [LARGE SCALE GENOMIC DNA]</scope>
    <source>
        <strain evidence="4">ATCC 700264 / AMB-1</strain>
    </source>
</reference>
<feature type="region of interest" description="Disordered" evidence="2">
    <location>
        <begin position="18"/>
        <end position="38"/>
    </location>
</feature>
<dbReference type="Proteomes" id="UP000007058">
    <property type="component" value="Chromosome"/>
</dbReference>
<feature type="compositionally biased region" description="Basic and acidic residues" evidence="2">
    <location>
        <begin position="18"/>
        <end position="30"/>
    </location>
</feature>
<dbReference type="KEGG" id="mag:amb2678"/>
<evidence type="ECO:0000256" key="1">
    <source>
        <dbReference type="SAM" id="Coils"/>
    </source>
</evidence>
<sequence length="80" mass="8989">MSVGGPIWYVPSVVAREDRPMDTDDLEPRNKPQGMKNLDPMSIEELKDYIADLQAEIVRAQEAIGRKQAVKAGAEAFFKR</sequence>
<evidence type="ECO:0008006" key="5">
    <source>
        <dbReference type="Google" id="ProtNLM"/>
    </source>
</evidence>
<organism evidence="3 4">
    <name type="scientific">Paramagnetospirillum magneticum (strain ATCC 700264 / AMB-1)</name>
    <name type="common">Magnetospirillum magneticum</name>
    <dbReference type="NCBI Taxonomy" id="342108"/>
    <lineage>
        <taxon>Bacteria</taxon>
        <taxon>Pseudomonadati</taxon>
        <taxon>Pseudomonadota</taxon>
        <taxon>Alphaproteobacteria</taxon>
        <taxon>Rhodospirillales</taxon>
        <taxon>Magnetospirillaceae</taxon>
        <taxon>Paramagnetospirillum</taxon>
    </lineage>
</organism>
<evidence type="ECO:0000313" key="3">
    <source>
        <dbReference type="EMBL" id="BAE51482.1"/>
    </source>
</evidence>
<dbReference type="Pfam" id="PF06698">
    <property type="entry name" value="DUF1192"/>
    <property type="match status" value="1"/>
</dbReference>
<dbReference type="InterPro" id="IPR009579">
    <property type="entry name" value="DUF1192"/>
</dbReference>
<dbReference type="HOGENOM" id="CLU_189918_1_0_5"/>
<gene>
    <name evidence="3" type="ordered locus">amb2678</name>
</gene>
<proteinExistence type="predicted"/>
<keyword evidence="4" id="KW-1185">Reference proteome</keyword>
<evidence type="ECO:0000256" key="2">
    <source>
        <dbReference type="SAM" id="MobiDB-lite"/>
    </source>
</evidence>
<feature type="coiled-coil region" evidence="1">
    <location>
        <begin position="43"/>
        <end position="70"/>
    </location>
</feature>
<name>Q2W3U3_PARM1</name>
<dbReference type="EMBL" id="AP007255">
    <property type="protein sequence ID" value="BAE51482.1"/>
    <property type="molecule type" value="Genomic_DNA"/>
</dbReference>
<evidence type="ECO:0000313" key="4">
    <source>
        <dbReference type="Proteomes" id="UP000007058"/>
    </source>
</evidence>
<dbReference type="AlphaFoldDB" id="Q2W3U3"/>
<accession>Q2W3U3</accession>
<keyword evidence="1" id="KW-0175">Coiled coil</keyword>
<protein>
    <recommendedName>
        <fullName evidence="5">DUF1192 domain-containing protein</fullName>
    </recommendedName>
</protein>